<keyword evidence="2" id="KW-1185">Reference proteome</keyword>
<evidence type="ECO:0000313" key="1">
    <source>
        <dbReference type="EMBL" id="KAK7243707.1"/>
    </source>
</evidence>
<name>A0AAN9HPS4_CROPI</name>
<evidence type="ECO:0000313" key="2">
    <source>
        <dbReference type="Proteomes" id="UP001372338"/>
    </source>
</evidence>
<dbReference type="EMBL" id="JAYWIO010000008">
    <property type="protein sequence ID" value="KAK7243707.1"/>
    <property type="molecule type" value="Genomic_DNA"/>
</dbReference>
<protein>
    <submittedName>
        <fullName evidence="1">Uncharacterized protein</fullName>
    </submittedName>
</protein>
<comment type="caution">
    <text evidence="1">The sequence shown here is derived from an EMBL/GenBank/DDBJ whole genome shotgun (WGS) entry which is preliminary data.</text>
</comment>
<dbReference type="AlphaFoldDB" id="A0AAN9HPS4"/>
<dbReference type="Proteomes" id="UP001372338">
    <property type="component" value="Unassembled WGS sequence"/>
</dbReference>
<gene>
    <name evidence="1" type="ORF">RIF29_38517</name>
</gene>
<organism evidence="1 2">
    <name type="scientific">Crotalaria pallida</name>
    <name type="common">Smooth rattlebox</name>
    <name type="synonym">Crotalaria striata</name>
    <dbReference type="NCBI Taxonomy" id="3830"/>
    <lineage>
        <taxon>Eukaryota</taxon>
        <taxon>Viridiplantae</taxon>
        <taxon>Streptophyta</taxon>
        <taxon>Embryophyta</taxon>
        <taxon>Tracheophyta</taxon>
        <taxon>Spermatophyta</taxon>
        <taxon>Magnoliopsida</taxon>
        <taxon>eudicotyledons</taxon>
        <taxon>Gunneridae</taxon>
        <taxon>Pentapetalae</taxon>
        <taxon>rosids</taxon>
        <taxon>fabids</taxon>
        <taxon>Fabales</taxon>
        <taxon>Fabaceae</taxon>
        <taxon>Papilionoideae</taxon>
        <taxon>50 kb inversion clade</taxon>
        <taxon>genistoids sensu lato</taxon>
        <taxon>core genistoids</taxon>
        <taxon>Crotalarieae</taxon>
        <taxon>Crotalaria</taxon>
    </lineage>
</organism>
<proteinExistence type="predicted"/>
<accession>A0AAN9HPS4</accession>
<reference evidence="1 2" key="1">
    <citation type="submission" date="2024-01" db="EMBL/GenBank/DDBJ databases">
        <title>The genomes of 5 underutilized Papilionoideae crops provide insights into root nodulation and disease resistanc.</title>
        <authorList>
            <person name="Yuan L."/>
        </authorList>
    </citation>
    <scope>NUCLEOTIDE SEQUENCE [LARGE SCALE GENOMIC DNA]</scope>
    <source>
        <strain evidence="1">ZHUSHIDOU_FW_LH</strain>
        <tissue evidence="1">Leaf</tissue>
    </source>
</reference>
<sequence>MAFFTRLNATHFHTGANEGNEGVAVGKERIFKRVEVEKKSLMGDIAFVVSLDESVDAEGVERVNVTQDGEVKDKWEKVGDNVGCRRCSQQVSVTESGTSPKLASV</sequence>